<dbReference type="InterPro" id="IPR011990">
    <property type="entry name" value="TPR-like_helical_dom_sf"/>
</dbReference>
<protein>
    <recommendedName>
        <fullName evidence="5">Pentacotripeptide-repeat region of PRORP domain-containing protein</fullName>
    </recommendedName>
</protein>
<dbReference type="VEuPathDB" id="CryptoDB:Cvel_29405"/>
<feature type="region of interest" description="Disordered" evidence="2">
    <location>
        <begin position="70"/>
        <end position="118"/>
    </location>
</feature>
<feature type="region of interest" description="Disordered" evidence="2">
    <location>
        <begin position="988"/>
        <end position="1041"/>
    </location>
</feature>
<keyword evidence="3" id="KW-0732">Signal</keyword>
<reference evidence="4" key="1">
    <citation type="submission" date="2014-11" db="EMBL/GenBank/DDBJ databases">
        <authorList>
            <person name="Otto D Thomas"/>
            <person name="Naeem Raeece"/>
        </authorList>
    </citation>
    <scope>NUCLEOTIDE SEQUENCE</scope>
</reference>
<feature type="signal peptide" evidence="3">
    <location>
        <begin position="1"/>
        <end position="17"/>
    </location>
</feature>
<feature type="region of interest" description="Disordered" evidence="2">
    <location>
        <begin position="284"/>
        <end position="320"/>
    </location>
</feature>
<organism evidence="4">
    <name type="scientific">Chromera velia CCMP2878</name>
    <dbReference type="NCBI Taxonomy" id="1169474"/>
    <lineage>
        <taxon>Eukaryota</taxon>
        <taxon>Sar</taxon>
        <taxon>Alveolata</taxon>
        <taxon>Colpodellida</taxon>
        <taxon>Chromeraceae</taxon>
        <taxon>Chromera</taxon>
    </lineage>
</organism>
<dbReference type="Gene3D" id="1.25.40.10">
    <property type="entry name" value="Tetratricopeptide repeat domain"/>
    <property type="match status" value="2"/>
</dbReference>
<evidence type="ECO:0000256" key="2">
    <source>
        <dbReference type="SAM" id="MobiDB-lite"/>
    </source>
</evidence>
<proteinExistence type="predicted"/>
<dbReference type="PhylomeDB" id="A0A0G4HN84"/>
<name>A0A0G4HN84_9ALVE</name>
<dbReference type="PANTHER" id="PTHR47447:SF28">
    <property type="entry name" value="PENTACOTRIPEPTIDE-REPEAT REGION OF PRORP DOMAIN-CONTAINING PROTEIN"/>
    <property type="match status" value="1"/>
</dbReference>
<dbReference type="PANTHER" id="PTHR47447">
    <property type="entry name" value="OS03G0856100 PROTEIN"/>
    <property type="match status" value="1"/>
</dbReference>
<feature type="compositionally biased region" description="Basic and acidic residues" evidence="2">
    <location>
        <begin position="80"/>
        <end position="95"/>
    </location>
</feature>
<dbReference type="EMBL" id="CDMZ01003239">
    <property type="protein sequence ID" value="CEM45663.1"/>
    <property type="molecule type" value="Genomic_DNA"/>
</dbReference>
<gene>
    <name evidence="4" type="ORF">Cvel_29405</name>
</gene>
<sequence>MLLASVFRLLLLMSVGGSVPAPRVAFQRVSGRLTAQSPPPVLHPLRQRLPHVGEGVPEGLLTVPCTLLSNSPSVGEQSQEDTRSFRLDSSTEAKHHGGMGDGHESFPGHTGDGDHSGDDVEKLMESLRVFPYPQGQEREDLLVRIAKAMVRMGCYCQFAEVRSVFDRLRRMEILDGRGRGGFEVVAAMVQVMRFSLEAETEWIRAVEKEGAVSLDESNTIRRMPNHRKASPLVALGVRDQDRMTLAENAMDLRKVLLSWKDWESQQTEALLGYNWKKVGRMERDGVNGSRGGVQRGQEEGQGEEKEKVGEKEREMQEGKSAEVPRLPISLDFVFRQIFFGGIVTCQDSRRSSAMWKQLQKGPKGVRFSFTLSDRAFLMRKLARPRNERGQMTFRWLGGGGWVFAIDFVMELFEETLEIGLKINENGQQQGDWDIKGQRFAALLTSYLKALGNAYRNPKWKTALATLRRVRELGIDLNVIHYNVVLYGLTKQRQWVTWRGTEHPLRRARWQEALSLFFEMTDAGVTPNEKTFDFLFVALRLAGEGGPQMNFALQLFDEMRVQYNIFPTPFHYSILLNTCAFRIQTPDMAMNEVTGFDSALALWEDMDKLGVKKGADHYIAMIYATCMVADNEDVMWSERGSRKWRYGIELFMEMKAKGIRAGPTAYEALLKVLSSAQGGAKWEMALRVLFSRLKAGQVVTSKMWGFAIHCCAKAPGGSEWRRAFALADDMRRYGHDTDTFVLHHLIQACARSGQGNLWGVAIRLARQIFERGGALRHQAFYQVMKTLRYAEGGGRVKEALEFLKECSDRGDEITEHKLTSLLYVFADAAGGADLWRVLDLFESIVRMCEDRKKNIPKGAFRGVMRACFNAKGGPRFDVLEATLDEARARKHPGVMHSRNLKNIFWELRGRTVKWGDWEAELEEAEKGMGMLGDFHSIKALRSDVDVVAEIEEMRSFYEGRENPREKATKMDPGLEDRIVVGLEEMQQRVDENTEKATEGDNEIPGIETSGEGMSDTEAKEEHQIQQREAEIEKEEESIRSQN</sequence>
<feature type="compositionally biased region" description="Basic and acidic residues" evidence="2">
    <location>
        <begin position="988"/>
        <end position="997"/>
    </location>
</feature>
<feature type="chain" id="PRO_5005191637" description="Pentacotripeptide-repeat region of PRORP domain-containing protein" evidence="3">
    <location>
        <begin position="18"/>
        <end position="1041"/>
    </location>
</feature>
<accession>A0A0G4HN84</accession>
<evidence type="ECO:0000256" key="3">
    <source>
        <dbReference type="SAM" id="SignalP"/>
    </source>
</evidence>
<evidence type="ECO:0000313" key="4">
    <source>
        <dbReference type="EMBL" id="CEM45663.1"/>
    </source>
</evidence>
<feature type="compositionally biased region" description="Basic and acidic residues" evidence="2">
    <location>
        <begin position="1015"/>
        <end position="1029"/>
    </location>
</feature>
<feature type="compositionally biased region" description="Basic and acidic residues" evidence="2">
    <location>
        <begin position="101"/>
        <end position="118"/>
    </location>
</feature>
<feature type="compositionally biased region" description="Basic and acidic residues" evidence="2">
    <location>
        <begin position="296"/>
        <end position="320"/>
    </location>
</feature>
<keyword evidence="1" id="KW-0677">Repeat</keyword>
<evidence type="ECO:0008006" key="5">
    <source>
        <dbReference type="Google" id="ProtNLM"/>
    </source>
</evidence>
<dbReference type="AlphaFoldDB" id="A0A0G4HN84"/>
<evidence type="ECO:0000256" key="1">
    <source>
        <dbReference type="ARBA" id="ARBA00022737"/>
    </source>
</evidence>